<reference evidence="2" key="1">
    <citation type="submission" date="2017-05" db="EMBL/GenBank/DDBJ databases">
        <authorList>
            <person name="Varghese N."/>
            <person name="Submissions S."/>
        </authorList>
    </citation>
    <scope>NUCLEOTIDE SEQUENCE</scope>
    <source>
        <strain evidence="2">DSM 18763</strain>
    </source>
</reference>
<dbReference type="AlphaFoldDB" id="A0AA45WMV3"/>
<dbReference type="EMBL" id="FXTX01000013">
    <property type="protein sequence ID" value="SMP15094.1"/>
    <property type="molecule type" value="Genomic_DNA"/>
</dbReference>
<dbReference type="PROSITE" id="PS50112">
    <property type="entry name" value="PAS"/>
    <property type="match status" value="1"/>
</dbReference>
<proteinExistence type="predicted"/>
<gene>
    <name evidence="2" type="ORF">SAMN06264868_11326</name>
</gene>
<name>A0AA45WMV3_9AQUI</name>
<evidence type="ECO:0000313" key="2">
    <source>
        <dbReference type="EMBL" id="SMP15094.1"/>
    </source>
</evidence>
<accession>A0AA45WMV3</accession>
<dbReference type="InterPro" id="IPR035965">
    <property type="entry name" value="PAS-like_dom_sf"/>
</dbReference>
<protein>
    <submittedName>
        <fullName evidence="2">PAS domain S-box-containing protein</fullName>
    </submittedName>
</protein>
<dbReference type="SUPFAM" id="SSF55785">
    <property type="entry name" value="PYP-like sensor domain (PAS domain)"/>
    <property type="match status" value="1"/>
</dbReference>
<feature type="domain" description="PAS" evidence="1">
    <location>
        <begin position="3"/>
        <end position="49"/>
    </location>
</feature>
<dbReference type="RefSeq" id="WP_265134766.1">
    <property type="nucleotide sequence ID" value="NZ_FXTX01000013.1"/>
</dbReference>
<sequence>MIDKNIFEEIFNKSLNSIGILDEEGKYLLINKAHGDLLGYTLEDLTGKTPEIHLKDRFNQILKDIKEKGYFSGEVECITKDRRKLSCFLSAYKVVINGKTYYVGIKTDIADLKENACLIDTITKETNFGFAIYKDKFLYVNPYFIEITGFQEDEIKNIYVWEIFEFPYNIGTSN</sequence>
<dbReference type="InterPro" id="IPR000014">
    <property type="entry name" value="PAS"/>
</dbReference>
<comment type="caution">
    <text evidence="2">The sequence shown here is derived from an EMBL/GenBank/DDBJ whole genome shotgun (WGS) entry which is preliminary data.</text>
</comment>
<keyword evidence="3" id="KW-1185">Reference proteome</keyword>
<dbReference type="Gene3D" id="3.30.450.20">
    <property type="entry name" value="PAS domain"/>
    <property type="match status" value="1"/>
</dbReference>
<organism evidence="2 3">
    <name type="scientific">Venenivibrio stagnispumantis</name>
    <dbReference type="NCBI Taxonomy" id="407998"/>
    <lineage>
        <taxon>Bacteria</taxon>
        <taxon>Pseudomonadati</taxon>
        <taxon>Aquificota</taxon>
        <taxon>Aquificia</taxon>
        <taxon>Aquificales</taxon>
        <taxon>Hydrogenothermaceae</taxon>
        <taxon>Venenivibrio</taxon>
    </lineage>
</organism>
<dbReference type="NCBIfam" id="TIGR00229">
    <property type="entry name" value="sensory_box"/>
    <property type="match status" value="1"/>
</dbReference>
<dbReference type="CDD" id="cd00130">
    <property type="entry name" value="PAS"/>
    <property type="match status" value="1"/>
</dbReference>
<evidence type="ECO:0000259" key="1">
    <source>
        <dbReference type="PROSITE" id="PS50112"/>
    </source>
</evidence>
<dbReference type="Proteomes" id="UP001157947">
    <property type="component" value="Unassembled WGS sequence"/>
</dbReference>
<dbReference type="Pfam" id="PF13426">
    <property type="entry name" value="PAS_9"/>
    <property type="match status" value="2"/>
</dbReference>
<evidence type="ECO:0000313" key="3">
    <source>
        <dbReference type="Proteomes" id="UP001157947"/>
    </source>
</evidence>